<evidence type="ECO:0000313" key="1">
    <source>
        <dbReference type="EMBL" id="AEX63083.1"/>
    </source>
</evidence>
<sequence length="85" mass="9529">MSALILLPCTLLTQGIYAGIISAISGITVKTCGLINSIYRHKNPDVNRIIIELDIECQLRVIHSVLNKIHDKKIIKIVQHMKLLN</sequence>
<name>H2EF18_9VIRU</name>
<protein>
    <submittedName>
        <fullName evidence="1">Uncharacterized protein</fullName>
    </submittedName>
</protein>
<reference evidence="1" key="1">
    <citation type="submission" date="2011-10" db="EMBL/GenBank/DDBJ databases">
        <title>Provirophages and transpovirons: unique mobilome of giant viruses.</title>
        <authorList>
            <person name="Desnues C."/>
            <person name="LaScola B."/>
            <person name="Yutin N."/>
            <person name="Fournous G."/>
            <person name="Koonin E."/>
            <person name="Raoult D."/>
        </authorList>
    </citation>
    <scope>NUCLEOTIDE SEQUENCE</scope>
    <source>
        <strain evidence="1">Mv13-mv</strain>
    </source>
</reference>
<proteinExistence type="predicted"/>
<gene>
    <name evidence="1" type="ORF">mv_R881</name>
</gene>
<accession>H2EF18</accession>
<dbReference type="EMBL" id="JN885999">
    <property type="protein sequence ID" value="AEX63083.1"/>
    <property type="molecule type" value="Genomic_DNA"/>
</dbReference>
<organism evidence="1">
    <name type="scientific">Moumouvirus sp. 'Monve'</name>
    <dbReference type="NCBI Taxonomy" id="1128131"/>
    <lineage>
        <taxon>Viruses</taxon>
        <taxon>Varidnaviria</taxon>
        <taxon>Bamfordvirae</taxon>
        <taxon>Nucleocytoviricota</taxon>
        <taxon>Megaviricetes</taxon>
        <taxon>Imitervirales</taxon>
        <taxon>Mimiviridae</taxon>
        <taxon>Megamimivirinae</taxon>
        <taxon>Moumouvirus</taxon>
    </lineage>
</organism>